<keyword evidence="1" id="KW-0812">Transmembrane</keyword>
<keyword evidence="1" id="KW-0472">Membrane</keyword>
<comment type="caution">
    <text evidence="2">The sequence shown here is derived from an EMBL/GenBank/DDBJ whole genome shotgun (WGS) entry which is preliminary data.</text>
</comment>
<evidence type="ECO:0008006" key="4">
    <source>
        <dbReference type="Google" id="ProtNLM"/>
    </source>
</evidence>
<accession>A0A135I6X7</accession>
<evidence type="ECO:0000256" key="1">
    <source>
        <dbReference type="SAM" id="Phobius"/>
    </source>
</evidence>
<dbReference type="RefSeq" id="WP_067415616.1">
    <property type="nucleotide sequence ID" value="NZ_LNTY01000034.1"/>
</dbReference>
<feature type="transmembrane region" description="Helical" evidence="1">
    <location>
        <begin position="134"/>
        <end position="151"/>
    </location>
</feature>
<keyword evidence="3" id="KW-1185">Reference proteome</keyword>
<dbReference type="AlphaFoldDB" id="A0A135I6X7"/>
<dbReference type="Proteomes" id="UP000070529">
    <property type="component" value="Unassembled WGS sequence"/>
</dbReference>
<evidence type="ECO:0000313" key="3">
    <source>
        <dbReference type="Proteomes" id="UP000070529"/>
    </source>
</evidence>
<proteinExistence type="predicted"/>
<dbReference type="EMBL" id="LNTY01000034">
    <property type="protein sequence ID" value="KXF81198.1"/>
    <property type="molecule type" value="Genomic_DNA"/>
</dbReference>
<reference evidence="2 3" key="1">
    <citation type="submission" date="2015-11" db="EMBL/GenBank/DDBJ databases">
        <title>Genomic Taxonomy of the Vibrionaceae.</title>
        <authorList>
            <person name="Gomez-Gil B."/>
            <person name="Enciso-Ibarra J."/>
        </authorList>
    </citation>
    <scope>NUCLEOTIDE SEQUENCE [LARGE SCALE GENOMIC DNA]</scope>
    <source>
        <strain evidence="2 3">CAIM 912</strain>
    </source>
</reference>
<sequence>MSRSKSSQQSSTTNNNINNVLDGGAIKQSFDFAAGVADEAFDSVDNAVVTVENTATKALSVNEEVVDEAFDTYDALASAALNRLTEQNNRSLDTLAGLQGKQASNNFKLLEGIQKTIRNDNTGGVSDFLDTQKVLYGVMGIALLVTAALWGRTRG</sequence>
<protein>
    <recommendedName>
        <fullName evidence="4">Chemotaxis protein</fullName>
    </recommendedName>
</protein>
<dbReference type="OrthoDB" id="5879855at2"/>
<evidence type="ECO:0000313" key="2">
    <source>
        <dbReference type="EMBL" id="KXF81198.1"/>
    </source>
</evidence>
<name>A0A135I6X7_9GAMM</name>
<gene>
    <name evidence="2" type="ORF">ATN88_00035</name>
</gene>
<keyword evidence="1" id="KW-1133">Transmembrane helix</keyword>
<dbReference type="STRING" id="294935.ATN88_00035"/>
<organism evidence="2 3">
    <name type="scientific">Enterovibrio coralii</name>
    <dbReference type="NCBI Taxonomy" id="294935"/>
    <lineage>
        <taxon>Bacteria</taxon>
        <taxon>Pseudomonadati</taxon>
        <taxon>Pseudomonadota</taxon>
        <taxon>Gammaproteobacteria</taxon>
        <taxon>Vibrionales</taxon>
        <taxon>Vibrionaceae</taxon>
        <taxon>Enterovibrio</taxon>
    </lineage>
</organism>